<keyword evidence="3" id="KW-1185">Reference proteome</keyword>
<feature type="compositionally biased region" description="Basic and acidic residues" evidence="1">
    <location>
        <begin position="192"/>
        <end position="209"/>
    </location>
</feature>
<proteinExistence type="predicted"/>
<name>A0A3N0XXS6_ANAGA</name>
<dbReference type="AlphaFoldDB" id="A0A3N0XXS6"/>
<evidence type="ECO:0000313" key="2">
    <source>
        <dbReference type="EMBL" id="ROK06852.1"/>
    </source>
</evidence>
<evidence type="ECO:0000313" key="3">
    <source>
        <dbReference type="Proteomes" id="UP000281406"/>
    </source>
</evidence>
<evidence type="ECO:0000256" key="1">
    <source>
        <dbReference type="SAM" id="MobiDB-lite"/>
    </source>
</evidence>
<dbReference type="OrthoDB" id="10066365at2759"/>
<dbReference type="EMBL" id="RJVU01058228">
    <property type="protein sequence ID" value="ROK06852.1"/>
    <property type="molecule type" value="Genomic_DNA"/>
</dbReference>
<gene>
    <name evidence="2" type="ORF">DPX16_23455</name>
</gene>
<dbReference type="Proteomes" id="UP000281406">
    <property type="component" value="Unassembled WGS sequence"/>
</dbReference>
<sequence length="312" mass="35319">MLAINASGDSWTTARRRAVLLHCLGTEGQRMFYTLQNTGTTYDEAMSSLEAHFIPKVNVVVARHQFRQRAQCADETIAQYTTALRGLAVDCAYGTVEDEMIRDQLIKKAYATTVREKLLLDQPASLEAAVTVACQIEQALHNVNLLRDTAPVNVATPHATTSVSPSELLHNRKMRTKVDILPVREKRDKCAGVRETVKERQEKSKEYTDRKRRAKPVSFKVKEQVRIRKPDHVPKGSPKYTLPLSIREKIGPSSFLLSDGKKWNGLRLTKFTTQIEKTAQGSNLATQNCPVTLRRSERCVKPPMWMKDFIKQ</sequence>
<feature type="region of interest" description="Disordered" evidence="1">
    <location>
        <begin position="192"/>
        <end position="215"/>
    </location>
</feature>
<reference evidence="2 3" key="1">
    <citation type="submission" date="2018-10" db="EMBL/GenBank/DDBJ databases">
        <title>Genome assembly for a Yunnan-Guizhou Plateau 3E fish, Anabarilius grahami (Regan), and its evolutionary and genetic applications.</title>
        <authorList>
            <person name="Jiang W."/>
        </authorList>
    </citation>
    <scope>NUCLEOTIDE SEQUENCE [LARGE SCALE GENOMIC DNA]</scope>
    <source>
        <strain evidence="2">AG-KIZ</strain>
        <tissue evidence="2">Muscle</tissue>
    </source>
</reference>
<dbReference type="PANTHER" id="PTHR33198:SF20">
    <property type="entry name" value="RETROTRANSPOSON GAG DOMAIN-CONTAINING PROTEIN"/>
    <property type="match status" value="1"/>
</dbReference>
<protein>
    <recommendedName>
        <fullName evidence="4">Retrotransposon gag domain-containing protein</fullName>
    </recommendedName>
</protein>
<comment type="caution">
    <text evidence="2">The sequence shown here is derived from an EMBL/GenBank/DDBJ whole genome shotgun (WGS) entry which is preliminary data.</text>
</comment>
<dbReference type="PANTHER" id="PTHR33198">
    <property type="entry name" value="ANK_REP_REGION DOMAIN-CONTAINING PROTEIN-RELATED"/>
    <property type="match status" value="1"/>
</dbReference>
<organism evidence="2 3">
    <name type="scientific">Anabarilius grahami</name>
    <name type="common">Kanglang fish</name>
    <name type="synonym">Barilius grahami</name>
    <dbReference type="NCBI Taxonomy" id="495550"/>
    <lineage>
        <taxon>Eukaryota</taxon>
        <taxon>Metazoa</taxon>
        <taxon>Chordata</taxon>
        <taxon>Craniata</taxon>
        <taxon>Vertebrata</taxon>
        <taxon>Euteleostomi</taxon>
        <taxon>Actinopterygii</taxon>
        <taxon>Neopterygii</taxon>
        <taxon>Teleostei</taxon>
        <taxon>Ostariophysi</taxon>
        <taxon>Cypriniformes</taxon>
        <taxon>Xenocyprididae</taxon>
        <taxon>Xenocypridinae</taxon>
        <taxon>Xenocypridinae incertae sedis</taxon>
        <taxon>Anabarilius</taxon>
    </lineage>
</organism>
<accession>A0A3N0XXS6</accession>
<evidence type="ECO:0008006" key="4">
    <source>
        <dbReference type="Google" id="ProtNLM"/>
    </source>
</evidence>